<evidence type="ECO:0000256" key="1">
    <source>
        <dbReference type="SAM" id="Phobius"/>
    </source>
</evidence>
<reference evidence="2 3" key="1">
    <citation type="submission" date="2023-10" db="EMBL/GenBank/DDBJ databases">
        <title>Novel methanotroph of the genus Methylocapsa from a subarctic wetland.</title>
        <authorList>
            <person name="Belova S.E."/>
            <person name="Oshkin I.Y."/>
            <person name="Miroshnikov K."/>
            <person name="Dedysh S.N."/>
        </authorList>
    </citation>
    <scope>NUCLEOTIDE SEQUENCE [LARGE SCALE GENOMIC DNA]</scope>
    <source>
        <strain evidence="2 3">RX1</strain>
    </source>
</reference>
<accession>A0ABZ0HR46</accession>
<organism evidence="2 3">
    <name type="scientific">Methylocapsa polymorpha</name>
    <dbReference type="NCBI Taxonomy" id="3080828"/>
    <lineage>
        <taxon>Bacteria</taxon>
        <taxon>Pseudomonadati</taxon>
        <taxon>Pseudomonadota</taxon>
        <taxon>Alphaproteobacteria</taxon>
        <taxon>Hyphomicrobiales</taxon>
        <taxon>Beijerinckiaceae</taxon>
        <taxon>Methylocapsa</taxon>
    </lineage>
</organism>
<feature type="transmembrane region" description="Helical" evidence="1">
    <location>
        <begin position="7"/>
        <end position="31"/>
    </location>
</feature>
<feature type="transmembrane region" description="Helical" evidence="1">
    <location>
        <begin position="97"/>
        <end position="115"/>
    </location>
</feature>
<proteinExistence type="predicted"/>
<keyword evidence="3" id="KW-1185">Reference proteome</keyword>
<dbReference type="Proteomes" id="UP001626536">
    <property type="component" value="Chromosome"/>
</dbReference>
<evidence type="ECO:0000313" key="2">
    <source>
        <dbReference type="EMBL" id="WOJ89033.1"/>
    </source>
</evidence>
<keyword evidence="1" id="KW-0472">Membrane</keyword>
<keyword evidence="1" id="KW-0812">Transmembrane</keyword>
<feature type="transmembrane region" description="Helical" evidence="1">
    <location>
        <begin position="135"/>
        <end position="153"/>
    </location>
</feature>
<dbReference type="RefSeq" id="WP_407338473.1">
    <property type="nucleotide sequence ID" value="NZ_CP136862.1"/>
</dbReference>
<keyword evidence="1" id="KW-1133">Transmembrane helix</keyword>
<feature type="transmembrane region" description="Helical" evidence="1">
    <location>
        <begin position="66"/>
        <end position="88"/>
    </location>
</feature>
<name>A0ABZ0HR46_9HYPH</name>
<evidence type="ECO:0000313" key="3">
    <source>
        <dbReference type="Proteomes" id="UP001626536"/>
    </source>
</evidence>
<dbReference type="EMBL" id="CP136862">
    <property type="protein sequence ID" value="WOJ89033.1"/>
    <property type="molecule type" value="Genomic_DNA"/>
</dbReference>
<gene>
    <name evidence="2" type="ORF">RZS28_14650</name>
</gene>
<protein>
    <submittedName>
        <fullName evidence="2">Uncharacterized protein</fullName>
    </submittedName>
</protein>
<sequence length="165" mass="17620">MNRIRRAIVVSFGIAIAIAAGLAVLPVAALIDPVTRDAGFALAEVAFFALTRVDLNELSRADTAGLLHFAWTAVMAICVMPLVFAVLLGEIAKVRSFFWYAGATGFIAASTPWLIRGAFHTHRVTSASPEELRFALVFFFTGMVSGAVFWFIAGGSEGERHAATG</sequence>